<proteinExistence type="predicted"/>
<evidence type="ECO:0000313" key="1">
    <source>
        <dbReference type="EMBL" id="GLS22182.1"/>
    </source>
</evidence>
<sequence>MADQTLSEQESKDLFFKELEAIAQRMVERHGKDFAMGALVLTARWIAEDRMKKPEHVN</sequence>
<reference evidence="2" key="1">
    <citation type="journal article" date="2019" name="Int. J. Syst. Evol. Microbiol.">
        <title>The Global Catalogue of Microorganisms (GCM) 10K type strain sequencing project: providing services to taxonomists for standard genome sequencing and annotation.</title>
        <authorList>
            <consortium name="The Broad Institute Genomics Platform"/>
            <consortium name="The Broad Institute Genome Sequencing Center for Infectious Disease"/>
            <person name="Wu L."/>
            <person name="Ma J."/>
        </authorList>
    </citation>
    <scope>NUCLEOTIDE SEQUENCE [LARGE SCALE GENOMIC DNA]</scope>
    <source>
        <strain evidence="2">NBRC 101365</strain>
    </source>
</reference>
<accession>A0ABQ6CV82</accession>
<comment type="caution">
    <text evidence="1">The sequence shown here is derived from an EMBL/GenBank/DDBJ whole genome shotgun (WGS) entry which is preliminary data.</text>
</comment>
<organism evidence="1 2">
    <name type="scientific">Labrys miyagiensis</name>
    <dbReference type="NCBI Taxonomy" id="346912"/>
    <lineage>
        <taxon>Bacteria</taxon>
        <taxon>Pseudomonadati</taxon>
        <taxon>Pseudomonadota</taxon>
        <taxon>Alphaproteobacteria</taxon>
        <taxon>Hyphomicrobiales</taxon>
        <taxon>Xanthobacteraceae</taxon>
        <taxon>Labrys</taxon>
    </lineage>
</organism>
<protein>
    <submittedName>
        <fullName evidence="1">Uncharacterized protein</fullName>
    </submittedName>
</protein>
<name>A0ABQ6CV82_9HYPH</name>
<gene>
    <name evidence="1" type="ORF">GCM10007874_51990</name>
</gene>
<evidence type="ECO:0000313" key="2">
    <source>
        <dbReference type="Proteomes" id="UP001156882"/>
    </source>
</evidence>
<keyword evidence="2" id="KW-1185">Reference proteome</keyword>
<dbReference type="RefSeq" id="WP_284315155.1">
    <property type="nucleotide sequence ID" value="NZ_BSPC01000058.1"/>
</dbReference>
<dbReference type="EMBL" id="BSPC01000058">
    <property type="protein sequence ID" value="GLS22182.1"/>
    <property type="molecule type" value="Genomic_DNA"/>
</dbReference>
<dbReference type="Proteomes" id="UP001156882">
    <property type="component" value="Unassembled WGS sequence"/>
</dbReference>